<dbReference type="SUPFAM" id="SSF141734">
    <property type="entry name" value="HisI-like"/>
    <property type="match status" value="1"/>
</dbReference>
<dbReference type="OrthoDB" id="9795769at2"/>
<dbReference type="FunFam" id="3.10.20.810:FF:000001">
    <property type="entry name" value="Histidine biosynthesis bifunctional protein HisIE"/>
    <property type="match status" value="1"/>
</dbReference>
<evidence type="ECO:0000313" key="18">
    <source>
        <dbReference type="Proteomes" id="UP000218627"/>
    </source>
</evidence>
<accession>A0A285NUG9</accession>
<dbReference type="AlphaFoldDB" id="A0A285NUG9"/>
<dbReference type="InterPro" id="IPR026660">
    <property type="entry name" value="PRA-CH"/>
</dbReference>
<dbReference type="NCBIfam" id="TIGR03188">
    <property type="entry name" value="histidine_hisI"/>
    <property type="match status" value="1"/>
</dbReference>
<dbReference type="EC" id="3.6.1.31" evidence="15"/>
<evidence type="ECO:0000256" key="11">
    <source>
        <dbReference type="ARBA" id="ARBA00022801"/>
    </source>
</evidence>
<evidence type="ECO:0000259" key="16">
    <source>
        <dbReference type="Pfam" id="PF01502"/>
    </source>
</evidence>
<dbReference type="GO" id="GO:0004635">
    <property type="term" value="F:phosphoribosyl-AMP cyclohydrolase activity"/>
    <property type="evidence" value="ECO:0007669"/>
    <property type="project" value="UniProtKB-UniRule"/>
</dbReference>
<dbReference type="PANTHER" id="PTHR42945:SF1">
    <property type="entry name" value="HISTIDINE BIOSYNTHESIS BIFUNCTIONAL PROTEIN HIS7"/>
    <property type="match status" value="1"/>
</dbReference>
<dbReference type="HAMAP" id="MF_01021">
    <property type="entry name" value="HisI"/>
    <property type="match status" value="1"/>
</dbReference>
<keyword evidence="18" id="KW-1185">Reference proteome</keyword>
<dbReference type="Gene3D" id="1.10.287.1080">
    <property type="entry name" value="MazG-like"/>
    <property type="match status" value="1"/>
</dbReference>
<keyword evidence="14 15" id="KW-0511">Multifunctional enzyme</keyword>
<dbReference type="InterPro" id="IPR023019">
    <property type="entry name" value="His_synth_HisIE"/>
</dbReference>
<sequence>MMNLKFNQEGLIPVIVQDYKTGEIRMFAWANQEALEKTLQTGYAHYYSRSRRSIWKKGETSGELQRVVEIRVDCDEDALLYIVEQEKNIACHTGERNCFFRGIDGEKVKKVLPFETLQRLQEVIKSRIEEKRENSYTYKLYTQGEDRVLQKFGEEAVESLIALKNGEKEPIKAELSDMLYHMLLMLTIKNVDVCEVLEELASRFKG</sequence>
<proteinExistence type="inferred from homology"/>
<comment type="pathway">
    <text evidence="4 15">Amino-acid biosynthesis; L-histidine biosynthesis; L-histidine from 5-phospho-alpha-D-ribose 1-diphosphate: step 3/9.</text>
</comment>
<dbReference type="SUPFAM" id="SSF101386">
    <property type="entry name" value="all-alpha NTP pyrophosphatases"/>
    <property type="match status" value="1"/>
</dbReference>
<comment type="subcellular location">
    <subcellularLocation>
        <location evidence="3 15">Cytoplasm</location>
    </subcellularLocation>
</comment>
<comment type="catalytic activity">
    <reaction evidence="1 15">
        <text>1-(5-phospho-beta-D-ribosyl)-5'-AMP + H2O = 1-(5-phospho-beta-D-ribosyl)-5-[(5-phospho-beta-D-ribosylamino)methylideneamino]imidazole-4-carboxamide</text>
        <dbReference type="Rhea" id="RHEA:20049"/>
        <dbReference type="ChEBI" id="CHEBI:15377"/>
        <dbReference type="ChEBI" id="CHEBI:58435"/>
        <dbReference type="ChEBI" id="CHEBI:59457"/>
        <dbReference type="EC" id="3.5.4.19"/>
    </reaction>
</comment>
<evidence type="ECO:0000256" key="14">
    <source>
        <dbReference type="ARBA" id="ARBA00023268"/>
    </source>
</evidence>
<evidence type="ECO:0000256" key="10">
    <source>
        <dbReference type="ARBA" id="ARBA00022741"/>
    </source>
</evidence>
<evidence type="ECO:0000256" key="3">
    <source>
        <dbReference type="ARBA" id="ARBA00004496"/>
    </source>
</evidence>
<dbReference type="InterPro" id="IPR021130">
    <property type="entry name" value="PRib-ATP_PPHydrolase-like"/>
</dbReference>
<dbReference type="NCBIfam" id="NF000768">
    <property type="entry name" value="PRK00051.1"/>
    <property type="match status" value="1"/>
</dbReference>
<dbReference type="Pfam" id="PF01503">
    <property type="entry name" value="PRA-PH"/>
    <property type="match status" value="1"/>
</dbReference>
<dbReference type="InterPro" id="IPR002496">
    <property type="entry name" value="PRib_AMP_CycHydrolase_dom"/>
</dbReference>
<dbReference type="Pfam" id="PF01502">
    <property type="entry name" value="PRA-CH"/>
    <property type="match status" value="1"/>
</dbReference>
<dbReference type="HAMAP" id="MF_01019">
    <property type="entry name" value="HisIE"/>
    <property type="match status" value="1"/>
</dbReference>
<evidence type="ECO:0000256" key="12">
    <source>
        <dbReference type="ARBA" id="ARBA00022840"/>
    </source>
</evidence>
<evidence type="ECO:0000256" key="9">
    <source>
        <dbReference type="ARBA" id="ARBA00022605"/>
    </source>
</evidence>
<feature type="region of interest" description="Phosphoribosyl-AMP cyclohydrolase" evidence="15">
    <location>
        <begin position="1"/>
        <end position="116"/>
    </location>
</feature>
<dbReference type="InterPro" id="IPR038019">
    <property type="entry name" value="PRib_AMP_CycHydrolase_sf"/>
</dbReference>
<comment type="catalytic activity">
    <reaction evidence="2 15">
        <text>1-(5-phospho-beta-D-ribosyl)-ATP + H2O = 1-(5-phospho-beta-D-ribosyl)-5'-AMP + diphosphate + H(+)</text>
        <dbReference type="Rhea" id="RHEA:22828"/>
        <dbReference type="ChEBI" id="CHEBI:15377"/>
        <dbReference type="ChEBI" id="CHEBI:15378"/>
        <dbReference type="ChEBI" id="CHEBI:33019"/>
        <dbReference type="ChEBI" id="CHEBI:59457"/>
        <dbReference type="ChEBI" id="CHEBI:73183"/>
        <dbReference type="EC" id="3.6.1.31"/>
    </reaction>
</comment>
<dbReference type="InterPro" id="IPR008179">
    <property type="entry name" value="HisE"/>
</dbReference>
<keyword evidence="9 15" id="KW-0028">Amino-acid biosynthesis</keyword>
<dbReference type="GO" id="GO:0005524">
    <property type="term" value="F:ATP binding"/>
    <property type="evidence" value="ECO:0007669"/>
    <property type="project" value="UniProtKB-KW"/>
</dbReference>
<comment type="pathway">
    <text evidence="5 15">Amino-acid biosynthesis; L-histidine biosynthesis; L-histidine from 5-phospho-alpha-D-ribose 1-diphosphate: step 2/9.</text>
</comment>
<organism evidence="17 18">
    <name type="scientific">Hydrogenobacter hydrogenophilus</name>
    <dbReference type="NCBI Taxonomy" id="35835"/>
    <lineage>
        <taxon>Bacteria</taxon>
        <taxon>Pseudomonadati</taxon>
        <taxon>Aquificota</taxon>
        <taxon>Aquificia</taxon>
        <taxon>Aquificales</taxon>
        <taxon>Aquificaceae</taxon>
        <taxon>Hydrogenobacter</taxon>
    </lineage>
</organism>
<feature type="region of interest" description="Phosphoribosyl-ATP pyrophosphohydrolase" evidence="15">
    <location>
        <begin position="117"/>
        <end position="206"/>
    </location>
</feature>
<dbReference type="EC" id="3.5.4.19" evidence="15"/>
<evidence type="ECO:0000256" key="8">
    <source>
        <dbReference type="ARBA" id="ARBA00022490"/>
    </source>
</evidence>
<dbReference type="GO" id="GO:0004636">
    <property type="term" value="F:phosphoribosyl-ATP diphosphatase activity"/>
    <property type="evidence" value="ECO:0007669"/>
    <property type="project" value="UniProtKB-UniRule"/>
</dbReference>
<dbReference type="HAMAP" id="MF_01020">
    <property type="entry name" value="HisE"/>
    <property type="match status" value="1"/>
</dbReference>
<name>A0A285NUG9_9AQUI</name>
<dbReference type="CDD" id="cd11534">
    <property type="entry name" value="NTP-PPase_HisIE_like"/>
    <property type="match status" value="1"/>
</dbReference>
<evidence type="ECO:0000256" key="13">
    <source>
        <dbReference type="ARBA" id="ARBA00023102"/>
    </source>
</evidence>
<dbReference type="NCBIfam" id="NF002747">
    <property type="entry name" value="PRK02759.1"/>
    <property type="match status" value="1"/>
</dbReference>
<dbReference type="PANTHER" id="PTHR42945">
    <property type="entry name" value="HISTIDINE BIOSYNTHESIS BIFUNCTIONAL PROTEIN"/>
    <property type="match status" value="1"/>
</dbReference>
<evidence type="ECO:0000256" key="15">
    <source>
        <dbReference type="HAMAP-Rule" id="MF_01019"/>
    </source>
</evidence>
<gene>
    <name evidence="15" type="primary">hisI</name>
    <name evidence="15" type="synonym">hisIE</name>
    <name evidence="17" type="ORF">SAMN06265353_0611</name>
</gene>
<evidence type="ECO:0000256" key="1">
    <source>
        <dbReference type="ARBA" id="ARBA00000024"/>
    </source>
</evidence>
<keyword evidence="8 15" id="KW-0963">Cytoplasm</keyword>
<keyword evidence="11 15" id="KW-0378">Hydrolase</keyword>
<protein>
    <recommendedName>
        <fullName evidence="15">Histidine biosynthesis bifunctional protein HisIE</fullName>
    </recommendedName>
    <domain>
        <recommendedName>
            <fullName evidence="15">Phosphoribosyl-AMP cyclohydrolase</fullName>
            <shortName evidence="15">PRA-CH</shortName>
            <ecNumber evidence="15">3.5.4.19</ecNumber>
        </recommendedName>
    </domain>
    <domain>
        <recommendedName>
            <fullName evidence="15">Phosphoribosyl-ATP pyrophosphatase</fullName>
            <shortName evidence="15">PRA-PH</shortName>
            <ecNumber evidence="15">3.6.1.31</ecNumber>
        </recommendedName>
    </domain>
</protein>
<feature type="domain" description="Phosphoribosyl-AMP cyclohydrolase" evidence="16">
    <location>
        <begin position="26"/>
        <end position="100"/>
    </location>
</feature>
<dbReference type="GO" id="GO:0005737">
    <property type="term" value="C:cytoplasm"/>
    <property type="evidence" value="ECO:0007669"/>
    <property type="project" value="UniProtKB-SubCell"/>
</dbReference>
<comment type="similarity">
    <text evidence="6 15">In the C-terminal section; belongs to the PRA-PH family.</text>
</comment>
<keyword evidence="12 15" id="KW-0067">ATP-binding</keyword>
<keyword evidence="10 15" id="KW-0547">Nucleotide-binding</keyword>
<dbReference type="UniPathway" id="UPA00031">
    <property type="reaction ID" value="UER00007"/>
</dbReference>
<evidence type="ECO:0000256" key="4">
    <source>
        <dbReference type="ARBA" id="ARBA00005169"/>
    </source>
</evidence>
<evidence type="ECO:0000256" key="7">
    <source>
        <dbReference type="ARBA" id="ARBA00008299"/>
    </source>
</evidence>
<keyword evidence="13 15" id="KW-0368">Histidine biosynthesis</keyword>
<dbReference type="Gene3D" id="3.10.20.810">
    <property type="entry name" value="Phosphoribosyl-AMP cyclohydrolase"/>
    <property type="match status" value="1"/>
</dbReference>
<dbReference type="EMBL" id="OBEN01000002">
    <property type="protein sequence ID" value="SNZ13079.1"/>
    <property type="molecule type" value="Genomic_DNA"/>
</dbReference>
<evidence type="ECO:0000313" key="17">
    <source>
        <dbReference type="EMBL" id="SNZ13079.1"/>
    </source>
</evidence>
<evidence type="ECO:0000256" key="5">
    <source>
        <dbReference type="ARBA" id="ARBA00005204"/>
    </source>
</evidence>
<dbReference type="Proteomes" id="UP000218627">
    <property type="component" value="Unassembled WGS sequence"/>
</dbReference>
<evidence type="ECO:0000256" key="2">
    <source>
        <dbReference type="ARBA" id="ARBA00001460"/>
    </source>
</evidence>
<dbReference type="GO" id="GO:0000105">
    <property type="term" value="P:L-histidine biosynthetic process"/>
    <property type="evidence" value="ECO:0007669"/>
    <property type="project" value="UniProtKB-UniRule"/>
</dbReference>
<evidence type="ECO:0000256" key="6">
    <source>
        <dbReference type="ARBA" id="ARBA00007731"/>
    </source>
</evidence>
<reference evidence="18" key="1">
    <citation type="submission" date="2017-09" db="EMBL/GenBank/DDBJ databases">
        <authorList>
            <person name="Varghese N."/>
            <person name="Submissions S."/>
        </authorList>
    </citation>
    <scope>NUCLEOTIDE SEQUENCE [LARGE SCALE GENOMIC DNA]</scope>
    <source>
        <strain evidence="18">DSM 2913</strain>
    </source>
</reference>
<comment type="similarity">
    <text evidence="7 15">In the N-terminal section; belongs to the PRA-CH family.</text>
</comment>
<dbReference type="RefSeq" id="WP_096600992.1">
    <property type="nucleotide sequence ID" value="NZ_OBEN01000002.1"/>
</dbReference>